<name>A0A6J6WG58_9ZZZZ</name>
<dbReference type="AlphaFoldDB" id="A0A6J6WG58"/>
<feature type="compositionally biased region" description="Low complexity" evidence="1">
    <location>
        <begin position="710"/>
        <end position="723"/>
    </location>
</feature>
<feature type="region of interest" description="Disordered" evidence="1">
    <location>
        <begin position="688"/>
        <end position="726"/>
    </location>
</feature>
<sequence>MKRHARWKALLGFILALQIIIFSSSSIAAQQSDVIQPAGVGNSSWPVKCPAVIDTQHTDQPKVAAFKFDATGQIFTRLADGSASPTTGPENVIGCYADFNYIDTPGANGYHLGTISRDAKGYYWENAAGIRWGLTLSGSTFLTDKDNPYYSNGNQFIFVSDLNIKYFPDRAIVSSDAISGSPGYYVSATVVGGVPTTNQSGFGWYSTLWPLIEKPVSHFQVGLSSTWIGPDNSPNNPAVAQKLCATSTNQYLKDLAGKPSSGNYGYYLFQTIEGSLGWWGGEKYPSIFPKYQANATQNCYTSEIATPGWGFYRDEPTPRNATGFIQISNQIILPPDGLTFQADSNSPQLGVTWLSLPLPKFDHQFGGTAGENSWTLFMKTGNFSGPVQFVAPQFWVDGSISNPIQNGLTLDKKNGSIGQLSSEWNSIPYYETNTSAGVVYSKLPPLQLQSDSASKLVFSRDLVAYGAGAVANQFAQSLKSGTNLPSTIDSDALKLSLNGLSSPVFQNGKSLPSLTTILNASTLNSGGAYGLNLTSANTLIKLPQYFQEQNGIRTAVPESTVPQSLKEASFEPTSVPTFVYESPNWWGSSPTASPTFNAQLNDGSSVEYKWYKFVDQPALQRFELNATEKANLQAAAEKMQKDWAKSQLIKDPSSGSLTNFDSGLLVTPPSGLEIGYVPIVVKQYYGSPKNTPTPTTSKSPTPTPTPTPTATPTATPKNSPSPKVTVTPNVKKLTINCVKGKLIKKITAVKPVCPKGYKKKTAK</sequence>
<dbReference type="EMBL" id="CAEZZT010000075">
    <property type="protein sequence ID" value="CAB4781878.1"/>
    <property type="molecule type" value="Genomic_DNA"/>
</dbReference>
<accession>A0A6J6WG58</accession>
<evidence type="ECO:0000313" key="2">
    <source>
        <dbReference type="EMBL" id="CAB4781878.1"/>
    </source>
</evidence>
<evidence type="ECO:0000256" key="1">
    <source>
        <dbReference type="SAM" id="MobiDB-lite"/>
    </source>
</evidence>
<proteinExistence type="predicted"/>
<gene>
    <name evidence="2" type="ORF">UFOPK2918_00996</name>
    <name evidence="3" type="ORF">UFOPK4303_00950</name>
</gene>
<feature type="compositionally biased region" description="Low complexity" evidence="1">
    <location>
        <begin position="688"/>
        <end position="700"/>
    </location>
</feature>
<evidence type="ECO:0000313" key="3">
    <source>
        <dbReference type="EMBL" id="CAB5050935.1"/>
    </source>
</evidence>
<reference evidence="2" key="1">
    <citation type="submission" date="2020-05" db="EMBL/GenBank/DDBJ databases">
        <authorList>
            <person name="Chiriac C."/>
            <person name="Salcher M."/>
            <person name="Ghai R."/>
            <person name="Kavagutti S V."/>
        </authorList>
    </citation>
    <scope>NUCLEOTIDE SEQUENCE</scope>
</reference>
<protein>
    <submittedName>
        <fullName evidence="2">Unannotated protein</fullName>
    </submittedName>
</protein>
<dbReference type="EMBL" id="CAFBQI010000081">
    <property type="protein sequence ID" value="CAB5050935.1"/>
    <property type="molecule type" value="Genomic_DNA"/>
</dbReference>
<organism evidence="2">
    <name type="scientific">freshwater metagenome</name>
    <dbReference type="NCBI Taxonomy" id="449393"/>
    <lineage>
        <taxon>unclassified sequences</taxon>
        <taxon>metagenomes</taxon>
        <taxon>ecological metagenomes</taxon>
    </lineage>
</organism>